<keyword evidence="1" id="KW-0812">Transmembrane</keyword>
<dbReference type="PANTHER" id="PTHR12459">
    <property type="entry name" value="TRANSMEMBRANE PROTEIN 135-RELATED"/>
    <property type="match status" value="1"/>
</dbReference>
<evidence type="ECO:0008006" key="4">
    <source>
        <dbReference type="Google" id="ProtNLM"/>
    </source>
</evidence>
<feature type="transmembrane region" description="Helical" evidence="1">
    <location>
        <begin position="384"/>
        <end position="407"/>
    </location>
</feature>
<keyword evidence="1" id="KW-1133">Transmembrane helix</keyword>
<keyword evidence="1" id="KW-0472">Membrane</keyword>
<dbReference type="Proteomes" id="UP001153365">
    <property type="component" value="Unassembled WGS sequence"/>
</dbReference>
<proteinExistence type="predicted"/>
<dbReference type="InterPro" id="IPR026749">
    <property type="entry name" value="Tmem135"/>
</dbReference>
<dbReference type="AlphaFoldDB" id="A0AAV0BDQ6"/>
<comment type="caution">
    <text evidence="2">The sequence shown here is derived from an EMBL/GenBank/DDBJ whole genome shotgun (WGS) entry which is preliminary data.</text>
</comment>
<dbReference type="PANTHER" id="PTHR12459:SF6">
    <property type="entry name" value="GB|AAD46013.1"/>
    <property type="match status" value="1"/>
</dbReference>
<feature type="transmembrane region" description="Helical" evidence="1">
    <location>
        <begin position="413"/>
        <end position="434"/>
    </location>
</feature>
<feature type="transmembrane region" description="Helical" evidence="1">
    <location>
        <begin position="94"/>
        <end position="115"/>
    </location>
</feature>
<keyword evidence="3" id="KW-1185">Reference proteome</keyword>
<organism evidence="2 3">
    <name type="scientific">Phakopsora pachyrhizi</name>
    <name type="common">Asian soybean rust disease fungus</name>
    <dbReference type="NCBI Taxonomy" id="170000"/>
    <lineage>
        <taxon>Eukaryota</taxon>
        <taxon>Fungi</taxon>
        <taxon>Dikarya</taxon>
        <taxon>Basidiomycota</taxon>
        <taxon>Pucciniomycotina</taxon>
        <taxon>Pucciniomycetes</taxon>
        <taxon>Pucciniales</taxon>
        <taxon>Phakopsoraceae</taxon>
        <taxon>Phakopsora</taxon>
    </lineage>
</organism>
<feature type="transmembrane region" description="Helical" evidence="1">
    <location>
        <begin position="340"/>
        <end position="363"/>
    </location>
</feature>
<gene>
    <name evidence="2" type="ORF">PPACK8108_LOCUS16916</name>
</gene>
<evidence type="ECO:0000313" key="2">
    <source>
        <dbReference type="EMBL" id="CAH7683418.1"/>
    </source>
</evidence>
<accession>A0AAV0BDQ6</accession>
<dbReference type="EMBL" id="CALTRL010004668">
    <property type="protein sequence ID" value="CAH7683418.1"/>
    <property type="molecule type" value="Genomic_DNA"/>
</dbReference>
<sequence length="523" mass="58748">MSVSQVTDSLSSLDGKVDLDKVSCGSGLMTGKTNDETDGVTPHKVPKSNLWPKVFKLNSKSLSTFFPTNRTSFITDATELSKKRAIISIAVRKGLLVFFSVHGVVSWALLALSLVGGASRRKRLGNGAKNAWRSLILKILKSSSTVRLATWLGLYSSFWTISYSFLRKNKGRLSHWSPFIAGTLSGVSLLAQSKADRKELAPNILIRGLYSIFMYRPLFPFKHSDMLLFALSNAQMAIAFLLYPSTLPKWYFNWIARVGQMNVRYVDLNRRLDRSLLLPDVPILVSHRRLIHKEACPRTWNNELRIQRWLSQPDPKNRRSATCALNHPQHDGCLAYNTHMIISTFVKMSPTYAILHLVPAVIFRLKVLFQSPMRFFLSLAKKTAASAMFLATFVSIVQNCFCLPSIAYEKYGIVVRGSLFYGTLGFLTGLSLLWEEPKRRGELALYCAPKALYSLWEVLKARNMVKSFPFGDVIVGCLGSGMLMHCFVNGPEKMPALARGMISQLVDPHTPGRIKKDKSNRKD</sequence>
<evidence type="ECO:0000256" key="1">
    <source>
        <dbReference type="SAM" id="Phobius"/>
    </source>
</evidence>
<name>A0AAV0BDQ6_PHAPC</name>
<protein>
    <recommendedName>
        <fullName evidence="4">Transmembrane protein 135 N-terminal domain-containing protein</fullName>
    </recommendedName>
</protein>
<feature type="transmembrane region" description="Helical" evidence="1">
    <location>
        <begin position="148"/>
        <end position="166"/>
    </location>
</feature>
<evidence type="ECO:0000313" key="3">
    <source>
        <dbReference type="Proteomes" id="UP001153365"/>
    </source>
</evidence>
<reference evidence="2" key="1">
    <citation type="submission" date="2022-06" db="EMBL/GenBank/DDBJ databases">
        <authorList>
            <consortium name="SYNGENTA / RWTH Aachen University"/>
        </authorList>
    </citation>
    <scope>NUCLEOTIDE SEQUENCE</scope>
</reference>